<evidence type="ECO:0000256" key="3">
    <source>
        <dbReference type="RuleBase" id="RU363015"/>
    </source>
</evidence>
<dbReference type="GO" id="GO:0008714">
    <property type="term" value="F:AMP nucleosidase activity"/>
    <property type="evidence" value="ECO:0007669"/>
    <property type="project" value="UniProtKB-EC"/>
</dbReference>
<dbReference type="GO" id="GO:0009691">
    <property type="term" value="P:cytokinin biosynthetic process"/>
    <property type="evidence" value="ECO:0007669"/>
    <property type="project" value="UniProtKB-UniRule"/>
</dbReference>
<dbReference type="Proteomes" id="UP000197065">
    <property type="component" value="Unassembled WGS sequence"/>
</dbReference>
<dbReference type="EC" id="3.2.2.n1" evidence="3"/>
<sequence length="205" mass="21663">MTLEAGALANRAASEHRFSVGVFCGSRFGNDPAYENVARELGRAIATHGWGLVYGGGNVGLMGVVAEAALRAGGHVTGIIPRRLLEREVGKPEIDSLIVTDTMFERKQKMIAAADAFVTIAGGFGTLDELLEVITLKQLGYHEGAIMILDTLGIWQSLLQTFDDLIGRNFAAPDAVSLWQVASDVESCVALLRQGASGQPAAPAP</sequence>
<dbReference type="Gene3D" id="3.40.50.450">
    <property type="match status" value="1"/>
</dbReference>
<protein>
    <recommendedName>
        <fullName evidence="3">Cytokinin riboside 5'-monophosphate phosphoribohydrolase</fullName>
        <ecNumber evidence="3">3.2.2.n1</ecNumber>
    </recommendedName>
</protein>
<gene>
    <name evidence="4" type="ORF">SAMN07250955_103161</name>
</gene>
<dbReference type="AlphaFoldDB" id="A0A212QT54"/>
<accession>A0A212QT54</accession>
<organism evidence="4 5">
    <name type="scientific">Arboricoccus pini</name>
    <dbReference type="NCBI Taxonomy" id="1963835"/>
    <lineage>
        <taxon>Bacteria</taxon>
        <taxon>Pseudomonadati</taxon>
        <taxon>Pseudomonadota</taxon>
        <taxon>Alphaproteobacteria</taxon>
        <taxon>Geminicoccales</taxon>
        <taxon>Geminicoccaceae</taxon>
        <taxon>Arboricoccus</taxon>
    </lineage>
</organism>
<dbReference type="EMBL" id="FYEH01000003">
    <property type="protein sequence ID" value="SNB62655.1"/>
    <property type="molecule type" value="Genomic_DNA"/>
</dbReference>
<keyword evidence="5" id="KW-1185">Reference proteome</keyword>
<dbReference type="SUPFAM" id="SSF102405">
    <property type="entry name" value="MCP/YpsA-like"/>
    <property type="match status" value="1"/>
</dbReference>
<proteinExistence type="inferred from homology"/>
<dbReference type="PANTHER" id="PTHR31223">
    <property type="entry name" value="LOG FAMILY PROTEIN YJL055W"/>
    <property type="match status" value="1"/>
</dbReference>
<reference evidence="4 5" key="1">
    <citation type="submission" date="2017-06" db="EMBL/GenBank/DDBJ databases">
        <authorList>
            <person name="Kim H.J."/>
            <person name="Triplett B.A."/>
        </authorList>
    </citation>
    <scope>NUCLEOTIDE SEQUENCE [LARGE SCALE GENOMIC DNA]</scope>
    <source>
        <strain evidence="4 5">B29T1</strain>
    </source>
</reference>
<name>A0A212QT54_9PROT</name>
<dbReference type="GO" id="GO:0005829">
    <property type="term" value="C:cytosol"/>
    <property type="evidence" value="ECO:0007669"/>
    <property type="project" value="TreeGrafter"/>
</dbReference>
<keyword evidence="3" id="KW-0203">Cytokinin biosynthesis</keyword>
<dbReference type="NCBIfam" id="TIGR00730">
    <property type="entry name" value="Rossman fold protein, TIGR00730 family"/>
    <property type="match status" value="1"/>
</dbReference>
<evidence type="ECO:0000256" key="1">
    <source>
        <dbReference type="ARBA" id="ARBA00000274"/>
    </source>
</evidence>
<keyword evidence="3" id="KW-0378">Hydrolase</keyword>
<evidence type="ECO:0000313" key="4">
    <source>
        <dbReference type="EMBL" id="SNB62655.1"/>
    </source>
</evidence>
<dbReference type="RefSeq" id="WP_165769444.1">
    <property type="nucleotide sequence ID" value="NZ_FYEH01000003.1"/>
</dbReference>
<dbReference type="InterPro" id="IPR005269">
    <property type="entry name" value="LOG"/>
</dbReference>
<comment type="similarity">
    <text evidence="2 3">Belongs to the LOG family.</text>
</comment>
<comment type="catalytic activity">
    <reaction evidence="1">
        <text>AMP + H2O = D-ribose 5-phosphate + adenine</text>
        <dbReference type="Rhea" id="RHEA:20129"/>
        <dbReference type="ChEBI" id="CHEBI:15377"/>
        <dbReference type="ChEBI" id="CHEBI:16708"/>
        <dbReference type="ChEBI" id="CHEBI:78346"/>
        <dbReference type="ChEBI" id="CHEBI:456215"/>
        <dbReference type="EC" id="3.2.2.4"/>
    </reaction>
</comment>
<evidence type="ECO:0000313" key="5">
    <source>
        <dbReference type="Proteomes" id="UP000197065"/>
    </source>
</evidence>
<dbReference type="InterPro" id="IPR031100">
    <property type="entry name" value="LOG_fam"/>
</dbReference>
<evidence type="ECO:0000256" key="2">
    <source>
        <dbReference type="ARBA" id="ARBA00006763"/>
    </source>
</evidence>
<dbReference type="Pfam" id="PF03641">
    <property type="entry name" value="Lysine_decarbox"/>
    <property type="match status" value="1"/>
</dbReference>
<dbReference type="PANTHER" id="PTHR31223:SF70">
    <property type="entry name" value="LOG FAMILY PROTEIN YJL055W"/>
    <property type="match status" value="1"/>
</dbReference>